<sequence>MQRWVAVLGISWILASCGGTGIPSDGNIQTGAEPAEGGISEVPNPSPEMAAKSKTSLETLRHGHVTYMLKCGECHHYMLPKEVDTEDWEDAMPKMIRHAGLAPEDEKAVLSYVLAVKAM</sequence>
<gene>
    <name evidence="2" type="ORF">HHL09_13750</name>
</gene>
<dbReference type="RefSeq" id="WP_169455201.1">
    <property type="nucleotide sequence ID" value="NZ_CP051774.1"/>
</dbReference>
<evidence type="ECO:0000256" key="1">
    <source>
        <dbReference type="SAM" id="MobiDB-lite"/>
    </source>
</evidence>
<organism evidence="2 3">
    <name type="scientific">Luteolibacter luteus</name>
    <dbReference type="NCBI Taxonomy" id="2728835"/>
    <lineage>
        <taxon>Bacteria</taxon>
        <taxon>Pseudomonadati</taxon>
        <taxon>Verrucomicrobiota</taxon>
        <taxon>Verrucomicrobiia</taxon>
        <taxon>Verrucomicrobiales</taxon>
        <taxon>Verrucomicrobiaceae</taxon>
        <taxon>Luteolibacter</taxon>
    </lineage>
</organism>
<protein>
    <recommendedName>
        <fullName evidence="4">Cytochrome c</fullName>
    </recommendedName>
</protein>
<proteinExistence type="predicted"/>
<name>A0A858RJP6_9BACT</name>
<keyword evidence="3" id="KW-1185">Reference proteome</keyword>
<dbReference type="PROSITE" id="PS51257">
    <property type="entry name" value="PROKAR_LIPOPROTEIN"/>
    <property type="match status" value="1"/>
</dbReference>
<dbReference type="Proteomes" id="UP000501812">
    <property type="component" value="Chromosome"/>
</dbReference>
<evidence type="ECO:0008006" key="4">
    <source>
        <dbReference type="Google" id="ProtNLM"/>
    </source>
</evidence>
<feature type="region of interest" description="Disordered" evidence="1">
    <location>
        <begin position="24"/>
        <end position="55"/>
    </location>
</feature>
<evidence type="ECO:0000313" key="2">
    <source>
        <dbReference type="EMBL" id="QJE96801.1"/>
    </source>
</evidence>
<reference evidence="2 3" key="1">
    <citation type="submission" date="2020-04" db="EMBL/GenBank/DDBJ databases">
        <title>Luteolibacter sp. G-1-1-1 isolated from soil.</title>
        <authorList>
            <person name="Dahal R.H."/>
        </authorList>
    </citation>
    <scope>NUCLEOTIDE SEQUENCE [LARGE SCALE GENOMIC DNA]</scope>
    <source>
        <strain evidence="2 3">G-1-1-1</strain>
    </source>
</reference>
<dbReference type="KEGG" id="luo:HHL09_13750"/>
<accession>A0A858RJP6</accession>
<dbReference type="AlphaFoldDB" id="A0A858RJP6"/>
<dbReference type="EMBL" id="CP051774">
    <property type="protein sequence ID" value="QJE96801.1"/>
    <property type="molecule type" value="Genomic_DNA"/>
</dbReference>
<evidence type="ECO:0000313" key="3">
    <source>
        <dbReference type="Proteomes" id="UP000501812"/>
    </source>
</evidence>